<proteinExistence type="predicted"/>
<dbReference type="EMBL" id="JANRMS010000045">
    <property type="protein sequence ID" value="KAJ3548539.1"/>
    <property type="molecule type" value="Genomic_DNA"/>
</dbReference>
<evidence type="ECO:0000313" key="1">
    <source>
        <dbReference type="EMBL" id="KAJ3548539.1"/>
    </source>
</evidence>
<keyword evidence="2" id="KW-1185">Reference proteome</keyword>
<protein>
    <submittedName>
        <fullName evidence="1">Uncharacterized protein</fullName>
    </submittedName>
</protein>
<gene>
    <name evidence="1" type="ORF">NM208_g959</name>
</gene>
<organism evidence="1 2">
    <name type="scientific">Fusarium decemcellulare</name>
    <dbReference type="NCBI Taxonomy" id="57161"/>
    <lineage>
        <taxon>Eukaryota</taxon>
        <taxon>Fungi</taxon>
        <taxon>Dikarya</taxon>
        <taxon>Ascomycota</taxon>
        <taxon>Pezizomycotina</taxon>
        <taxon>Sordariomycetes</taxon>
        <taxon>Hypocreomycetidae</taxon>
        <taxon>Hypocreales</taxon>
        <taxon>Nectriaceae</taxon>
        <taxon>Fusarium</taxon>
        <taxon>Fusarium decemcellulare species complex</taxon>
    </lineage>
</organism>
<dbReference type="Proteomes" id="UP001148629">
    <property type="component" value="Unassembled WGS sequence"/>
</dbReference>
<evidence type="ECO:0000313" key="2">
    <source>
        <dbReference type="Proteomes" id="UP001148629"/>
    </source>
</evidence>
<accession>A0ACC1SY16</accession>
<reference evidence="1" key="1">
    <citation type="submission" date="2022-08" db="EMBL/GenBank/DDBJ databases">
        <title>Genome Sequence of Fusarium decemcellulare.</title>
        <authorList>
            <person name="Buettner E."/>
        </authorList>
    </citation>
    <scope>NUCLEOTIDE SEQUENCE</scope>
    <source>
        <strain evidence="1">Babe19</strain>
    </source>
</reference>
<name>A0ACC1SY16_9HYPO</name>
<comment type="caution">
    <text evidence="1">The sequence shown here is derived from an EMBL/GenBank/DDBJ whole genome shotgun (WGS) entry which is preliminary data.</text>
</comment>
<sequence>MIDGQEKPNGTFESYHTTATGHSFDPNLPHGPNTDGVDLPYHTNIDGYVVPDTTYKDPKNRRIRVVTISAGFSGILLAYRIQNELENVELENRYPNCACDVPSHSYVYPFAPNPEWPEFYSKSESIWSYLDRICRVFDLRQYMNFNHRVSEAIWDEDAGIWRLKVDKIYKDGTIERFDATCDILLQAAGLLNNPILPKIEGYSSFNGRIIHTAQWPSDFGQNQWKGQKIVVIGAGASAVQTVPGMQPHVDELHVFIRSKTWLASAGPESHVENWSVEQREEFRLHPEKLVEEARVHEGPVNLMWASMFKASPLQDAAVTEATRKMCEYLGREDLTKGLIPSFPYGCRRVSPGIKFMKAVTKPNVFCHFTPATRITSNSVIGSDGTEVQCDTIVFATGFDTTFRPHYKLVGQDGVSLADKWKDVPEGYLGIGCPGFPNMVLLFGPAWPVFAGSVTASLTAVSTFAMKLIRKIQTDDIRSIAPRQDVTDAFNVHQQTMLHGTVWEDDCSSWYKDKNGRITAIWPGSGLHFQEVVSEPRWEDYNITYRSQHNMWAFLGRGFTQRERDPESDPAPYFKVDAIDPKWLTDSTPWQPEVVYTKESARLATAENPPESIKKDHGARVAALDAAGPDGSRAEIFAGASLVGIDDIGQKIR</sequence>